<gene>
    <name evidence="1" type="ORF">HPB50_002962</name>
</gene>
<protein>
    <submittedName>
        <fullName evidence="1">Uncharacterized protein</fullName>
    </submittedName>
</protein>
<sequence length="629" mass="67601">MLRTVLVARNELGRAPSRCKRFARAASVLCLERRDVNPTNRLIAQCPRILLKPKFKDGVVRRMYSADLPKHLRVQLPALSPTMEMGTIVSWEKKEGDKLGEGDLLCEIETDKATMGFETPEEGYLAKIIIPAGTKDVPLGKLLCILVYNEEDVAAFKNFVDDGSAAPPPPKAAAAPPPAAAPTPAAAPPPPAPPMPAAPAAAPTTGPGGRLFASPLAKRLATEQGINLATIAKRLLQSKQTIPHYYLSVDIKMDAVLKLRAEFNKMMEKDGVKISVNDFVIKATALASKKVPAANSSWQDTFIREYKSVDGLAEICQETKALAAKARDKTLKPHEFQGGTITVSNLGMFGVKNFSAIINPPQACILAVGSTEDTLVPDEESSTGRSSRSVVLGIETSCDDTAVGIVDDDGNILSEAAHSQLAKHIQVKFPYLVLLVSGGHCQLAVVRAIDDFVLLGQTIDDAPGEALDKVARRLKLHNLPECHLISGGAAIELLARGANPDAFQFPEPMLDYRSCDFSFSGLKNSVFRAIARLEKQHGGVACNGVLRDALAQLCDQLGATFVATPPRLCSDNGLMVAWNGLELYKVSPSSAIEDLDSFRVEPRCSLGKDISLSVARASIKLQKVKLKFS</sequence>
<evidence type="ECO:0000313" key="2">
    <source>
        <dbReference type="Proteomes" id="UP000821845"/>
    </source>
</evidence>
<dbReference type="EMBL" id="CM023483">
    <property type="protein sequence ID" value="KAH6935013.1"/>
    <property type="molecule type" value="Genomic_DNA"/>
</dbReference>
<dbReference type="Proteomes" id="UP000821845">
    <property type="component" value="Chromosome 3"/>
</dbReference>
<organism evidence="1 2">
    <name type="scientific">Hyalomma asiaticum</name>
    <name type="common">Tick</name>
    <dbReference type="NCBI Taxonomy" id="266040"/>
    <lineage>
        <taxon>Eukaryota</taxon>
        <taxon>Metazoa</taxon>
        <taxon>Ecdysozoa</taxon>
        <taxon>Arthropoda</taxon>
        <taxon>Chelicerata</taxon>
        <taxon>Arachnida</taxon>
        <taxon>Acari</taxon>
        <taxon>Parasitiformes</taxon>
        <taxon>Ixodida</taxon>
        <taxon>Ixodoidea</taxon>
        <taxon>Ixodidae</taxon>
        <taxon>Hyalomminae</taxon>
        <taxon>Hyalomma</taxon>
    </lineage>
</organism>
<reference evidence="1" key="1">
    <citation type="submission" date="2020-05" db="EMBL/GenBank/DDBJ databases">
        <title>Large-scale comparative analyses of tick genomes elucidate their genetic diversity and vector capacities.</title>
        <authorList>
            <person name="Jia N."/>
            <person name="Wang J."/>
            <person name="Shi W."/>
            <person name="Du L."/>
            <person name="Sun Y."/>
            <person name="Zhan W."/>
            <person name="Jiang J."/>
            <person name="Wang Q."/>
            <person name="Zhang B."/>
            <person name="Ji P."/>
            <person name="Sakyi L.B."/>
            <person name="Cui X."/>
            <person name="Yuan T."/>
            <person name="Jiang B."/>
            <person name="Yang W."/>
            <person name="Lam T.T.-Y."/>
            <person name="Chang Q."/>
            <person name="Ding S."/>
            <person name="Wang X."/>
            <person name="Zhu J."/>
            <person name="Ruan X."/>
            <person name="Zhao L."/>
            <person name="Wei J."/>
            <person name="Que T."/>
            <person name="Du C."/>
            <person name="Cheng J."/>
            <person name="Dai P."/>
            <person name="Han X."/>
            <person name="Huang E."/>
            <person name="Gao Y."/>
            <person name="Liu J."/>
            <person name="Shao H."/>
            <person name="Ye R."/>
            <person name="Li L."/>
            <person name="Wei W."/>
            <person name="Wang X."/>
            <person name="Wang C."/>
            <person name="Yang T."/>
            <person name="Huo Q."/>
            <person name="Li W."/>
            <person name="Guo W."/>
            <person name="Chen H."/>
            <person name="Zhou L."/>
            <person name="Ni X."/>
            <person name="Tian J."/>
            <person name="Zhou Y."/>
            <person name="Sheng Y."/>
            <person name="Liu T."/>
            <person name="Pan Y."/>
            <person name="Xia L."/>
            <person name="Li J."/>
            <person name="Zhao F."/>
            <person name="Cao W."/>
        </authorList>
    </citation>
    <scope>NUCLEOTIDE SEQUENCE</scope>
    <source>
        <strain evidence="1">Hyas-2018</strain>
    </source>
</reference>
<proteinExistence type="predicted"/>
<name>A0ACB7SML3_HYAAI</name>
<comment type="caution">
    <text evidence="1">The sequence shown here is derived from an EMBL/GenBank/DDBJ whole genome shotgun (WGS) entry which is preliminary data.</text>
</comment>
<evidence type="ECO:0000313" key="1">
    <source>
        <dbReference type="EMBL" id="KAH6935013.1"/>
    </source>
</evidence>
<keyword evidence="2" id="KW-1185">Reference proteome</keyword>
<accession>A0ACB7SML3</accession>